<organism evidence="3 4">
    <name type="scientific">Edaphochlamys debaryana</name>
    <dbReference type="NCBI Taxonomy" id="47281"/>
    <lineage>
        <taxon>Eukaryota</taxon>
        <taxon>Viridiplantae</taxon>
        <taxon>Chlorophyta</taxon>
        <taxon>core chlorophytes</taxon>
        <taxon>Chlorophyceae</taxon>
        <taxon>CS clade</taxon>
        <taxon>Chlamydomonadales</taxon>
        <taxon>Chlamydomonadales incertae sedis</taxon>
        <taxon>Edaphochlamys</taxon>
    </lineage>
</organism>
<feature type="signal peptide" evidence="2">
    <location>
        <begin position="1"/>
        <end position="17"/>
    </location>
</feature>
<evidence type="ECO:0000313" key="4">
    <source>
        <dbReference type="Proteomes" id="UP000612055"/>
    </source>
</evidence>
<evidence type="ECO:0000256" key="2">
    <source>
        <dbReference type="SAM" id="SignalP"/>
    </source>
</evidence>
<evidence type="ECO:0000256" key="1">
    <source>
        <dbReference type="SAM" id="MobiDB-lite"/>
    </source>
</evidence>
<feature type="region of interest" description="Disordered" evidence="1">
    <location>
        <begin position="241"/>
        <end position="265"/>
    </location>
</feature>
<name>A0A835YBW5_9CHLO</name>
<keyword evidence="2" id="KW-0732">Signal</keyword>
<feature type="chain" id="PRO_5033003736" evidence="2">
    <location>
        <begin position="18"/>
        <end position="900"/>
    </location>
</feature>
<protein>
    <submittedName>
        <fullName evidence="3">Uncharacterized protein</fullName>
    </submittedName>
</protein>
<accession>A0A835YBW5</accession>
<dbReference type="Proteomes" id="UP000612055">
    <property type="component" value="Unassembled WGS sequence"/>
</dbReference>
<sequence>MAPGLQLLLAALWAALALLGPRAATTLAIASDTRLQGDGQTGCGCSGMASCLRADVRPGQCVEREEQGGPVLYCPVCFSWDAEAGPSIGASLGRCQRDSQPHVCALDALKPSLGHLAADVAADPGIQQEPGEGTQCQWARWASSEELEAAVVFYVEGAEVRECPDGDDSAEQEFTLSGSGLAAVCRSRAPQADGVVRGCRGGSSLSACEWSVRVPRPSAADLRTAAAADPRAAWGEAAGVEGAGEQPWGLGADSEPGSGDGGEAAADLAQGAGMVPDASTLARAQRRLLHQSQYQSCSIIEAGSFDDGDDDVDFEVMGGADLATDYGEAELSFSSNSLKLQLETTQKLLSGSRIAYDFYLSEADFRASVYNAANNSCSAEPAASMRFSQAVSSSKWNTISIPLSSLLGAQTTCATQQVYLVARMQVTAQTPAFLGWQVVSDSRNDYLSGCPNVDAAFGFAVFSIACKSMFITELHYNGVRPAVSDPSGSGTGMEWLEILIPAALDWERHLYVVEYAFDGYSSSSQGSVKGQVQLLTAACASIISDDILDAPNSAWRVLVVDLRGMLPNNNDDLHGFAVVGSCASGAYNATDFICYGNNPKGYSGVAGRGPAAGMTCRNVGLTETSYTPQGWSIQRTFTGNDPSSTTGWVAGLNSWGKSMFITEFHYNEDRPYARDPSGGGTGMEWVEILIPAALNWETELLVAEYVFNGPSSNPGSLQSQPKAVTASPIKVISHEILPAPNGAWRALVVDLPGMLPNSNDDLHGLAIVGVCDLGIRNATDFICYGNNRQGYSGVAEGGPAAGMTCQNVGLTESSSTPQGWSIQRTFTGNDPSSTTGWVAGPNNWRGSTTAQPTASKPAASKPAPSEPPSSKSPTAKPASAQPTASKPHSTEPATAQPPTT</sequence>
<reference evidence="3" key="1">
    <citation type="journal article" date="2020" name="bioRxiv">
        <title>Comparative genomics of Chlamydomonas.</title>
        <authorList>
            <person name="Craig R.J."/>
            <person name="Hasan A.R."/>
            <person name="Ness R.W."/>
            <person name="Keightley P.D."/>
        </authorList>
    </citation>
    <scope>NUCLEOTIDE SEQUENCE</scope>
    <source>
        <strain evidence="3">CCAP 11/70</strain>
    </source>
</reference>
<feature type="compositionally biased region" description="Low complexity" evidence="1">
    <location>
        <begin position="847"/>
        <end position="887"/>
    </location>
</feature>
<feature type="compositionally biased region" description="Polar residues" evidence="1">
    <location>
        <begin position="809"/>
        <end position="836"/>
    </location>
</feature>
<dbReference type="AlphaFoldDB" id="A0A835YBW5"/>
<dbReference type="EMBL" id="JAEHOE010000029">
    <property type="protein sequence ID" value="KAG2494689.1"/>
    <property type="molecule type" value="Genomic_DNA"/>
</dbReference>
<comment type="caution">
    <text evidence="3">The sequence shown here is derived from an EMBL/GenBank/DDBJ whole genome shotgun (WGS) entry which is preliminary data.</text>
</comment>
<dbReference type="OrthoDB" id="10544517at2759"/>
<feature type="region of interest" description="Disordered" evidence="1">
    <location>
        <begin position="809"/>
        <end position="900"/>
    </location>
</feature>
<feature type="compositionally biased region" description="Polar residues" evidence="1">
    <location>
        <begin position="891"/>
        <end position="900"/>
    </location>
</feature>
<gene>
    <name evidence="3" type="ORF">HYH03_007205</name>
</gene>
<evidence type="ECO:0000313" key="3">
    <source>
        <dbReference type="EMBL" id="KAG2494689.1"/>
    </source>
</evidence>
<proteinExistence type="predicted"/>
<keyword evidence="4" id="KW-1185">Reference proteome</keyword>